<gene>
    <name evidence="1" type="ORF">Sjap_008123</name>
</gene>
<evidence type="ECO:0000313" key="2">
    <source>
        <dbReference type="Proteomes" id="UP001417504"/>
    </source>
</evidence>
<proteinExistence type="predicted"/>
<comment type="caution">
    <text evidence="1">The sequence shown here is derived from an EMBL/GenBank/DDBJ whole genome shotgun (WGS) entry which is preliminary data.</text>
</comment>
<reference evidence="1 2" key="1">
    <citation type="submission" date="2024-01" db="EMBL/GenBank/DDBJ databases">
        <title>Genome assemblies of Stephania.</title>
        <authorList>
            <person name="Yang L."/>
        </authorList>
    </citation>
    <scope>NUCLEOTIDE SEQUENCE [LARGE SCALE GENOMIC DNA]</scope>
    <source>
        <strain evidence="1">QJT</strain>
        <tissue evidence="1">Leaf</tissue>
    </source>
</reference>
<name>A0AAP0PC00_9MAGN</name>
<evidence type="ECO:0000313" key="1">
    <source>
        <dbReference type="EMBL" id="KAK9137529.1"/>
    </source>
</evidence>
<organism evidence="1 2">
    <name type="scientific">Stephania japonica</name>
    <dbReference type="NCBI Taxonomy" id="461633"/>
    <lineage>
        <taxon>Eukaryota</taxon>
        <taxon>Viridiplantae</taxon>
        <taxon>Streptophyta</taxon>
        <taxon>Embryophyta</taxon>
        <taxon>Tracheophyta</taxon>
        <taxon>Spermatophyta</taxon>
        <taxon>Magnoliopsida</taxon>
        <taxon>Ranunculales</taxon>
        <taxon>Menispermaceae</taxon>
        <taxon>Menispermoideae</taxon>
        <taxon>Cissampelideae</taxon>
        <taxon>Stephania</taxon>
    </lineage>
</organism>
<keyword evidence="2" id="KW-1185">Reference proteome</keyword>
<dbReference type="Proteomes" id="UP001417504">
    <property type="component" value="Unassembled WGS sequence"/>
</dbReference>
<sequence length="135" mass="15308">MHAIIRQAGMIAVSSEGEVAYGFNSNSSSAIRLQQATTSYTKLLSFTWTGLLHPHPKALRELIYTERERDREIEKQSISSPAIILPLLFLITDCLRKLNRDRQRGLTTAEIIPNRPEQGELRSILGVERQFFVAL</sequence>
<protein>
    <submittedName>
        <fullName evidence="1">Uncharacterized protein</fullName>
    </submittedName>
</protein>
<dbReference type="AlphaFoldDB" id="A0AAP0PC00"/>
<dbReference type="EMBL" id="JBBNAE010000003">
    <property type="protein sequence ID" value="KAK9137529.1"/>
    <property type="molecule type" value="Genomic_DNA"/>
</dbReference>
<accession>A0AAP0PC00</accession>